<organism evidence="1 2">
    <name type="scientific">Anopheles farauti</name>
    <dbReference type="NCBI Taxonomy" id="69004"/>
    <lineage>
        <taxon>Eukaryota</taxon>
        <taxon>Metazoa</taxon>
        <taxon>Ecdysozoa</taxon>
        <taxon>Arthropoda</taxon>
        <taxon>Hexapoda</taxon>
        <taxon>Insecta</taxon>
        <taxon>Pterygota</taxon>
        <taxon>Neoptera</taxon>
        <taxon>Endopterygota</taxon>
        <taxon>Diptera</taxon>
        <taxon>Nematocera</taxon>
        <taxon>Culicoidea</taxon>
        <taxon>Culicidae</taxon>
        <taxon>Anophelinae</taxon>
        <taxon>Anopheles</taxon>
    </lineage>
</organism>
<protein>
    <submittedName>
        <fullName evidence="1">Uncharacterized protein</fullName>
    </submittedName>
</protein>
<dbReference type="Proteomes" id="UP000075886">
    <property type="component" value="Unassembled WGS sequence"/>
</dbReference>
<dbReference type="AlphaFoldDB" id="A0A182QI77"/>
<evidence type="ECO:0000313" key="1">
    <source>
        <dbReference type="EnsemblMetazoa" id="AFAF010674-PA"/>
    </source>
</evidence>
<reference evidence="1" key="2">
    <citation type="submission" date="2020-05" db="UniProtKB">
        <authorList>
            <consortium name="EnsemblMetazoa"/>
        </authorList>
    </citation>
    <scope>IDENTIFICATION</scope>
    <source>
        <strain evidence="1">FAR1</strain>
    </source>
</reference>
<evidence type="ECO:0000313" key="2">
    <source>
        <dbReference type="Proteomes" id="UP000075886"/>
    </source>
</evidence>
<dbReference type="VEuPathDB" id="VectorBase:AFAF010674"/>
<proteinExistence type="predicted"/>
<sequence length="157" mass="17019">MTMMMMLITMLAGYGDQRYHVWKVLRANGKALPLMPPQRMKNPYSSTLNVQFGSSSLLSFSSVQRSNTHPVRSGSGTGICQLNSNFFVILPPAGAAAWVGHVGTWLGRAGAAYDATPVQRGKLLQRRRLADGFFSLTVPEAEAEAEAELECGLQANS</sequence>
<accession>A0A182QI77</accession>
<name>A0A182QI77_9DIPT</name>
<dbReference type="EMBL" id="AXCN02000193">
    <property type="status" value="NOT_ANNOTATED_CDS"/>
    <property type="molecule type" value="Genomic_DNA"/>
</dbReference>
<dbReference type="EnsemblMetazoa" id="AFAF010674-RA">
    <property type="protein sequence ID" value="AFAF010674-PA"/>
    <property type="gene ID" value="AFAF010674"/>
</dbReference>
<keyword evidence="2" id="KW-1185">Reference proteome</keyword>
<reference evidence="2" key="1">
    <citation type="submission" date="2014-01" db="EMBL/GenBank/DDBJ databases">
        <title>The Genome Sequence of Anopheles farauti FAR1 (V2).</title>
        <authorList>
            <consortium name="The Broad Institute Genomics Platform"/>
            <person name="Neafsey D.E."/>
            <person name="Besansky N."/>
            <person name="Howell P."/>
            <person name="Walton C."/>
            <person name="Young S.K."/>
            <person name="Zeng Q."/>
            <person name="Gargeya S."/>
            <person name="Fitzgerald M."/>
            <person name="Haas B."/>
            <person name="Abouelleil A."/>
            <person name="Allen A.W."/>
            <person name="Alvarado L."/>
            <person name="Arachchi H.M."/>
            <person name="Berlin A.M."/>
            <person name="Chapman S.B."/>
            <person name="Gainer-Dewar J."/>
            <person name="Goldberg J."/>
            <person name="Griggs A."/>
            <person name="Gujja S."/>
            <person name="Hansen M."/>
            <person name="Howarth C."/>
            <person name="Imamovic A."/>
            <person name="Ireland A."/>
            <person name="Larimer J."/>
            <person name="McCowan C."/>
            <person name="Murphy C."/>
            <person name="Pearson M."/>
            <person name="Poon T.W."/>
            <person name="Priest M."/>
            <person name="Roberts A."/>
            <person name="Saif S."/>
            <person name="Shea T."/>
            <person name="Sisk P."/>
            <person name="Sykes S."/>
            <person name="Wortman J."/>
            <person name="Nusbaum C."/>
            <person name="Birren B."/>
        </authorList>
    </citation>
    <scope>NUCLEOTIDE SEQUENCE [LARGE SCALE GENOMIC DNA]</scope>
    <source>
        <strain evidence="2">FAR1</strain>
    </source>
</reference>